<name>A0A7L7YQL4_9VIRU</name>
<dbReference type="EMBL" id="MT733043">
    <property type="protein sequence ID" value="QOD39574.1"/>
    <property type="molecule type" value="Genomic_DNA"/>
</dbReference>
<proteinExistence type="predicted"/>
<sequence length="304" mass="35204">MPKRCHETQEMSEESEVETVMGESDEEMLPVNDTQIKFLTIISKILNSSLPLSMSHPGYLLAFKEYLENQETLAADIENLLPHFLKVVKLWSNNMQRAQKKGVEEYLESCKTQLAVTYQMSLPAPIMRRLSNLLQDFKTNLAFTEEDLCSLVSTKVTSTSSMTARIQTDRVGAHSSKKPRLCMDSEDELDPDEVDQIQTQSNLPTSRTYSTISTKNRGQPILLKLEDSWKDYHVEIKLWRSKDLVDAKDWKDKLNRMKKKIQFHFSENNTNMMTSLGQIERDVKQSLLQKGARWEINKYDGWKK</sequence>
<protein>
    <submittedName>
        <fullName evidence="1">NS2</fullName>
    </submittedName>
</protein>
<gene>
    <name evidence="1" type="primary">NS2</name>
</gene>
<reference evidence="1" key="1">
    <citation type="submission" date="2020-07" db="EMBL/GenBank/DDBJ databases">
        <title>Diversity of sea star-associated densoviruses and transcribed endogenized viral elements of densovirus origin.</title>
        <authorList>
            <person name="Jackson E.W."/>
            <person name="Hewson I."/>
        </authorList>
    </citation>
    <scope>NUCLEOTIDE SEQUENCE</scope>
</reference>
<accession>A0A7L7YQL4</accession>
<evidence type="ECO:0000313" key="1">
    <source>
        <dbReference type="EMBL" id="QOD39574.1"/>
    </source>
</evidence>
<organism evidence="1">
    <name type="scientific">uncultured densovirus</name>
    <dbReference type="NCBI Taxonomy" id="748192"/>
    <lineage>
        <taxon>Viruses</taxon>
        <taxon>Monodnaviria</taxon>
        <taxon>Shotokuvirae</taxon>
        <taxon>Cossaviricota</taxon>
        <taxon>Quintoviricetes</taxon>
        <taxon>Piccovirales</taxon>
        <taxon>Parvoviridae</taxon>
        <taxon>Densovirinae</taxon>
        <taxon>environmental samples</taxon>
    </lineage>
</organism>